<protein>
    <submittedName>
        <fullName evidence="1">Uncharacterized protein</fullName>
    </submittedName>
</protein>
<sequence length="77" mass="8739">TNVKYELQNCHEGKTDVHDSLVLCLVPDDVLSTDESKKEISTDGEENDLWISEWDGHPVKIAESLKTRAEVLELNEE</sequence>
<keyword evidence="2" id="KW-1185">Reference proteome</keyword>
<feature type="non-terminal residue" evidence="1">
    <location>
        <position position="77"/>
    </location>
</feature>
<feature type="non-terminal residue" evidence="1">
    <location>
        <position position="1"/>
    </location>
</feature>
<proteinExistence type="predicted"/>
<reference evidence="1" key="1">
    <citation type="submission" date="2023-10" db="EMBL/GenBank/DDBJ databases">
        <title>Genome assembly of Pristionchus species.</title>
        <authorList>
            <person name="Yoshida K."/>
            <person name="Sommer R.J."/>
        </authorList>
    </citation>
    <scope>NUCLEOTIDE SEQUENCE</scope>
    <source>
        <strain evidence="1">RS5133</strain>
    </source>
</reference>
<comment type="caution">
    <text evidence="1">The sequence shown here is derived from an EMBL/GenBank/DDBJ whole genome shotgun (WGS) entry which is preliminary data.</text>
</comment>
<dbReference type="Proteomes" id="UP001432322">
    <property type="component" value="Unassembled WGS sequence"/>
</dbReference>
<evidence type="ECO:0000313" key="2">
    <source>
        <dbReference type="Proteomes" id="UP001432322"/>
    </source>
</evidence>
<organism evidence="1 2">
    <name type="scientific">Pristionchus fissidentatus</name>
    <dbReference type="NCBI Taxonomy" id="1538716"/>
    <lineage>
        <taxon>Eukaryota</taxon>
        <taxon>Metazoa</taxon>
        <taxon>Ecdysozoa</taxon>
        <taxon>Nematoda</taxon>
        <taxon>Chromadorea</taxon>
        <taxon>Rhabditida</taxon>
        <taxon>Rhabditina</taxon>
        <taxon>Diplogasteromorpha</taxon>
        <taxon>Diplogasteroidea</taxon>
        <taxon>Neodiplogasteridae</taxon>
        <taxon>Pristionchus</taxon>
    </lineage>
</organism>
<evidence type="ECO:0000313" key="1">
    <source>
        <dbReference type="EMBL" id="GMT24944.1"/>
    </source>
</evidence>
<accession>A0AAV5W2J4</accession>
<dbReference type="AlphaFoldDB" id="A0AAV5W2J4"/>
<gene>
    <name evidence="1" type="ORF">PFISCL1PPCAC_16241</name>
</gene>
<dbReference type="EMBL" id="BTSY01000004">
    <property type="protein sequence ID" value="GMT24944.1"/>
    <property type="molecule type" value="Genomic_DNA"/>
</dbReference>
<name>A0AAV5W2J4_9BILA</name>